<proteinExistence type="inferred from homology"/>
<feature type="domain" description="Peptidase S1" evidence="6">
    <location>
        <begin position="24"/>
        <end position="228"/>
    </location>
</feature>
<evidence type="ECO:0000256" key="5">
    <source>
        <dbReference type="ARBA" id="ARBA00023157"/>
    </source>
</evidence>
<dbReference type="PROSITE" id="PS00135">
    <property type="entry name" value="TRYPSIN_SER"/>
    <property type="match status" value="1"/>
</dbReference>
<organism evidence="7 8">
    <name type="scientific">Bambusicola thoracicus</name>
    <name type="common">Chinese bamboo-partridge</name>
    <name type="synonym">Perdix thoracica</name>
    <dbReference type="NCBI Taxonomy" id="9083"/>
    <lineage>
        <taxon>Eukaryota</taxon>
        <taxon>Metazoa</taxon>
        <taxon>Chordata</taxon>
        <taxon>Craniata</taxon>
        <taxon>Vertebrata</taxon>
        <taxon>Euteleostomi</taxon>
        <taxon>Archelosauria</taxon>
        <taxon>Archosauria</taxon>
        <taxon>Dinosauria</taxon>
        <taxon>Saurischia</taxon>
        <taxon>Theropoda</taxon>
        <taxon>Coelurosauria</taxon>
        <taxon>Aves</taxon>
        <taxon>Neognathae</taxon>
        <taxon>Galloanserae</taxon>
        <taxon>Galliformes</taxon>
        <taxon>Phasianidae</taxon>
        <taxon>Perdicinae</taxon>
        <taxon>Bambusicola</taxon>
    </lineage>
</organism>
<dbReference type="Gene3D" id="2.40.10.10">
    <property type="entry name" value="Trypsin-like serine proteases"/>
    <property type="match status" value="2"/>
</dbReference>
<dbReference type="PANTHER" id="PTHR24264">
    <property type="entry name" value="TRYPSIN-RELATED"/>
    <property type="match status" value="1"/>
</dbReference>
<dbReference type="GO" id="GO:0005615">
    <property type="term" value="C:extracellular space"/>
    <property type="evidence" value="ECO:0007669"/>
    <property type="project" value="TreeGrafter"/>
</dbReference>
<evidence type="ECO:0000313" key="8">
    <source>
        <dbReference type="Proteomes" id="UP000237246"/>
    </source>
</evidence>
<dbReference type="GO" id="GO:0004252">
    <property type="term" value="F:serine-type endopeptidase activity"/>
    <property type="evidence" value="ECO:0007669"/>
    <property type="project" value="InterPro"/>
</dbReference>
<keyword evidence="8" id="KW-1185">Reference proteome</keyword>
<dbReference type="InterPro" id="IPR043504">
    <property type="entry name" value="Peptidase_S1_PA_chymotrypsin"/>
</dbReference>
<dbReference type="SMART" id="SM00020">
    <property type="entry name" value="Tryp_SPc"/>
    <property type="match status" value="1"/>
</dbReference>
<dbReference type="Proteomes" id="UP000237246">
    <property type="component" value="Unassembled WGS sequence"/>
</dbReference>
<evidence type="ECO:0000256" key="3">
    <source>
        <dbReference type="ARBA" id="ARBA00022801"/>
    </source>
</evidence>
<gene>
    <name evidence="7" type="ORF">CIB84_005292</name>
</gene>
<keyword evidence="5" id="KW-1015">Disulfide bond</keyword>
<accession>A0A2P4T3M4</accession>
<dbReference type="FunFam" id="2.40.10.10:FF:000010">
    <property type="entry name" value="Kallikrein related peptidase 11"/>
    <property type="match status" value="1"/>
</dbReference>
<dbReference type="OrthoDB" id="6755574at2759"/>
<dbReference type="Pfam" id="PF00089">
    <property type="entry name" value="Trypsin"/>
    <property type="match status" value="1"/>
</dbReference>
<keyword evidence="2" id="KW-0645">Protease</keyword>
<keyword evidence="4" id="KW-0720">Serine protease</keyword>
<dbReference type="InterPro" id="IPR050127">
    <property type="entry name" value="Serine_Proteases_S1"/>
</dbReference>
<reference evidence="7 8" key="1">
    <citation type="submission" date="2018-01" db="EMBL/GenBank/DDBJ databases">
        <title>Comparison of the Chinese Bamboo Partridge and Red Junglefowl genome sequences highlights the importance of demography in genome evolution.</title>
        <authorList>
            <person name="Tiley G.P."/>
            <person name="Kimball R.T."/>
            <person name="Braun E.L."/>
            <person name="Burleigh J.G."/>
        </authorList>
    </citation>
    <scope>NUCLEOTIDE SEQUENCE [LARGE SCALE GENOMIC DNA]</scope>
    <source>
        <strain evidence="7">RTK389</strain>
        <tissue evidence="7">Blood</tissue>
    </source>
</reference>
<comment type="caution">
    <text evidence="7">The sequence shown here is derived from an EMBL/GenBank/DDBJ whole genome shotgun (WGS) entry which is preliminary data.</text>
</comment>
<evidence type="ECO:0000259" key="6">
    <source>
        <dbReference type="PROSITE" id="PS50240"/>
    </source>
</evidence>
<dbReference type="SUPFAM" id="SSF50494">
    <property type="entry name" value="Trypsin-like serine proteases"/>
    <property type="match status" value="1"/>
</dbReference>
<dbReference type="PRINTS" id="PR00722">
    <property type="entry name" value="CHYMOTRYPSIN"/>
</dbReference>
<evidence type="ECO:0000256" key="1">
    <source>
        <dbReference type="ARBA" id="ARBA00009228"/>
    </source>
</evidence>
<feature type="non-terminal residue" evidence="7">
    <location>
        <position position="1"/>
    </location>
</feature>
<evidence type="ECO:0000313" key="7">
    <source>
        <dbReference type="EMBL" id="POI30956.1"/>
    </source>
</evidence>
<dbReference type="AlphaFoldDB" id="A0A2P4T3M4"/>
<protein>
    <recommendedName>
        <fullName evidence="6">Peptidase S1 domain-containing protein</fullName>
    </recommendedName>
</protein>
<evidence type="ECO:0000256" key="4">
    <source>
        <dbReference type="ARBA" id="ARBA00022825"/>
    </source>
</evidence>
<dbReference type="InterPro" id="IPR033116">
    <property type="entry name" value="TRYPSIN_SER"/>
</dbReference>
<dbReference type="PANTHER" id="PTHR24264:SF54">
    <property type="entry name" value="PEPTIDASE S1 DOMAIN-CONTAINING PROTEIN"/>
    <property type="match status" value="1"/>
</dbReference>
<dbReference type="InterPro" id="IPR001314">
    <property type="entry name" value="Peptidase_S1A"/>
</dbReference>
<dbReference type="EMBL" id="PPHD01010047">
    <property type="protein sequence ID" value="POI30956.1"/>
    <property type="molecule type" value="Genomic_DNA"/>
</dbReference>
<dbReference type="InterPro" id="IPR009003">
    <property type="entry name" value="Peptidase_S1_PA"/>
</dbReference>
<dbReference type="InterPro" id="IPR001254">
    <property type="entry name" value="Trypsin_dom"/>
</dbReference>
<evidence type="ECO:0000256" key="2">
    <source>
        <dbReference type="ARBA" id="ARBA00022670"/>
    </source>
</evidence>
<comment type="similarity">
    <text evidence="1">Belongs to the peptidase S1 family. Snake venom subfamily.</text>
</comment>
<dbReference type="PROSITE" id="PS50240">
    <property type="entry name" value="TRYPSIN_DOM"/>
    <property type="match status" value="1"/>
</dbReference>
<sequence length="233" mass="26295">KRLHRKVLFQFTSVSSNSYDQPRVSSSSLCNCRYPTPEILEELDASVVLGAHRAFKAEKEQQRFEIMDLFPHPQFDSDSKENDIMLLKLDHTANLNKYVNVLSLPDTREDVKPGTKCTVAGWGETSPGKLPKCLREATVKIVDRKICERKYKKTPKLLNITRNMLCAGGRRRFSKRDACQGDSGGPLICGRKYSGIVSFGEKCGMGDKPGVYTRLTEKYIEWIKKTVSLNGEA</sequence>
<keyword evidence="3" id="KW-0378">Hydrolase</keyword>
<name>A0A2P4T3M4_BAMTH</name>
<dbReference type="CDD" id="cd00190">
    <property type="entry name" value="Tryp_SPc"/>
    <property type="match status" value="1"/>
</dbReference>
<dbReference type="GO" id="GO:0006508">
    <property type="term" value="P:proteolysis"/>
    <property type="evidence" value="ECO:0007669"/>
    <property type="project" value="UniProtKB-KW"/>
</dbReference>